<feature type="domain" description="G-patch" evidence="4">
    <location>
        <begin position="580"/>
        <end position="626"/>
    </location>
</feature>
<evidence type="ECO:0000313" key="5">
    <source>
        <dbReference type="Proteomes" id="UP001652625"/>
    </source>
</evidence>
<dbReference type="Pfam" id="PF00498">
    <property type="entry name" value="FHA"/>
    <property type="match status" value="1"/>
</dbReference>
<dbReference type="RefSeq" id="XP_065648289.1">
    <property type="nucleotide sequence ID" value="XM_065792217.1"/>
</dbReference>
<dbReference type="InterPro" id="IPR008984">
    <property type="entry name" value="SMAD_FHA_dom_sf"/>
</dbReference>
<dbReference type="SMART" id="SM00443">
    <property type="entry name" value="G_patch"/>
    <property type="match status" value="1"/>
</dbReference>
<dbReference type="SUPFAM" id="SSF49879">
    <property type="entry name" value="SMAD/FHA domain"/>
    <property type="match status" value="1"/>
</dbReference>
<proteinExistence type="predicted"/>
<dbReference type="Pfam" id="PF01585">
    <property type="entry name" value="G-patch"/>
    <property type="match status" value="1"/>
</dbReference>
<evidence type="ECO:0000256" key="2">
    <source>
        <dbReference type="SAM" id="MobiDB-lite"/>
    </source>
</evidence>
<dbReference type="PANTHER" id="PTHR23106">
    <property type="entry name" value="ANGIOGENIC FACTOR WITH G PATCH AND FHA DOMAINS 1"/>
    <property type="match status" value="1"/>
</dbReference>
<feature type="compositionally biased region" description="Basic residues" evidence="2">
    <location>
        <begin position="33"/>
        <end position="43"/>
    </location>
</feature>
<protein>
    <submittedName>
        <fullName evidence="6">Angiogenic factor with G patch and FHA domains 1 isoform X2</fullName>
    </submittedName>
</protein>
<gene>
    <name evidence="6" type="primary">LOC100211482</name>
</gene>
<sequence>MSTLNGDCDGTKKRDSKDDVLLNENKDKIKFTLKKQRGHKREFSRKSFSEGGKHSSSTEHDPVFFSKSRDLIDTSNADPSENEPSILESVASAFKKLTDDLSFTSSLRTSSDLQSVVYVLQQAVSLLAKSLDQQIKKNEKSQTEILELKSNVSQLTLEVHYAQQWQQAMYNEFQKMAYYGVQSKSESELKKRKKNKRTCLRESQAVMYADSAFSKKLAERRRLKVEQKEPVVKDSIDPKEDTQKSTDLFNSLTQDCESHLNAPEEPESNENNLEETLRNAAESVLSNSGYVYDDVSGLYYDWNSKMYYDSATKLYYDHESGTYYYFDTEKNSFIFHSQAIVKAEVVEKKIEDESEKEAEEEDGEIISDEDYDFENKVDSCIRIIVVRSSCLDVGSLFVITRQGGSIGNDKDNNVCIEEDNVNPFHAKIIYHDVEKLFYIQDLCTDIGIFLNNERIAQSKCASDPVELTHKDYIKIGETTLCFHVHPGYDTCSECEPGNIQALVAQSKTNNFVSKEELDLQRKMQNKLLRKKYGITPGYLPKELINSTDRAEKRRKEHGIEAYENTNIPIKSSSIHEHISEENVGHKLLAKMGWKSGDGLGKNGKGIVQPILVSLQEKNKGIGAGVKTSIDMVGSDKKTERWNKARDRFKKIDEK</sequence>
<dbReference type="Gene3D" id="2.60.200.20">
    <property type="match status" value="1"/>
</dbReference>
<dbReference type="PROSITE" id="PS50006">
    <property type="entry name" value="FHA_DOMAIN"/>
    <property type="match status" value="1"/>
</dbReference>
<dbReference type="CDD" id="cd22686">
    <property type="entry name" value="FHA_AGGF1"/>
    <property type="match status" value="1"/>
</dbReference>
<dbReference type="Pfam" id="PF17780">
    <property type="entry name" value="OCRE"/>
    <property type="match status" value="1"/>
</dbReference>
<dbReference type="InterPro" id="IPR041591">
    <property type="entry name" value="OCRE"/>
</dbReference>
<feature type="domain" description="FHA" evidence="3">
    <location>
        <begin position="404"/>
        <end position="455"/>
    </location>
</feature>
<dbReference type="PANTHER" id="PTHR23106:SF24">
    <property type="entry name" value="ANGIOGENIC FACTOR WITH G PATCH AND FHA DOMAINS 1"/>
    <property type="match status" value="1"/>
</dbReference>
<dbReference type="PROSITE" id="PS50174">
    <property type="entry name" value="G_PATCH"/>
    <property type="match status" value="1"/>
</dbReference>
<dbReference type="GeneID" id="100211482"/>
<accession>A0ABM4BH27</accession>
<evidence type="ECO:0000256" key="1">
    <source>
        <dbReference type="SAM" id="Coils"/>
    </source>
</evidence>
<evidence type="ECO:0000313" key="6">
    <source>
        <dbReference type="RefSeq" id="XP_065648289.1"/>
    </source>
</evidence>
<name>A0ABM4BH27_HYDVU</name>
<dbReference type="InterPro" id="IPR000467">
    <property type="entry name" value="G_patch_dom"/>
</dbReference>
<feature type="region of interest" description="Disordered" evidence="2">
    <location>
        <begin position="33"/>
        <end position="61"/>
    </location>
</feature>
<evidence type="ECO:0000259" key="3">
    <source>
        <dbReference type="PROSITE" id="PS50006"/>
    </source>
</evidence>
<feature type="compositionally biased region" description="Basic and acidic residues" evidence="2">
    <location>
        <begin position="44"/>
        <end position="61"/>
    </location>
</feature>
<keyword evidence="1" id="KW-0175">Coiled coil</keyword>
<feature type="coiled-coil region" evidence="1">
    <location>
        <begin position="131"/>
        <end position="158"/>
    </location>
</feature>
<dbReference type="Proteomes" id="UP001652625">
    <property type="component" value="Chromosome 03"/>
</dbReference>
<dbReference type="CDD" id="cd16164">
    <property type="entry name" value="OCRE_VG5Q"/>
    <property type="match status" value="1"/>
</dbReference>
<dbReference type="InterPro" id="IPR000253">
    <property type="entry name" value="FHA_dom"/>
</dbReference>
<organism evidence="5 6">
    <name type="scientific">Hydra vulgaris</name>
    <name type="common">Hydra</name>
    <name type="synonym">Hydra attenuata</name>
    <dbReference type="NCBI Taxonomy" id="6087"/>
    <lineage>
        <taxon>Eukaryota</taxon>
        <taxon>Metazoa</taxon>
        <taxon>Cnidaria</taxon>
        <taxon>Hydrozoa</taxon>
        <taxon>Hydroidolina</taxon>
        <taxon>Anthoathecata</taxon>
        <taxon>Aplanulata</taxon>
        <taxon>Hydridae</taxon>
        <taxon>Hydra</taxon>
    </lineage>
</organism>
<reference evidence="6" key="1">
    <citation type="submission" date="2025-08" db="UniProtKB">
        <authorList>
            <consortium name="RefSeq"/>
        </authorList>
    </citation>
    <scope>IDENTIFICATION</scope>
</reference>
<dbReference type="InterPro" id="IPR035624">
    <property type="entry name" value="AGGF1_OCRE"/>
</dbReference>
<dbReference type="InterPro" id="IPR053027">
    <property type="entry name" value="AGGF1"/>
</dbReference>
<keyword evidence="5" id="KW-1185">Reference proteome</keyword>
<evidence type="ECO:0000259" key="4">
    <source>
        <dbReference type="PROSITE" id="PS50174"/>
    </source>
</evidence>